<evidence type="ECO:0000256" key="2">
    <source>
        <dbReference type="ARBA" id="ARBA00009261"/>
    </source>
</evidence>
<dbReference type="RefSeq" id="WP_003078583.1">
    <property type="nucleotide sequence ID" value="NZ_AEUW02000001.1"/>
</dbReference>
<feature type="transmembrane region" description="Helical" evidence="9">
    <location>
        <begin position="143"/>
        <end position="162"/>
    </location>
</feature>
<keyword evidence="3 9" id="KW-0813">Transport</keyword>
<dbReference type="PROSITE" id="PS00873">
    <property type="entry name" value="NA_ALANINE_SYMP"/>
    <property type="match status" value="1"/>
</dbReference>
<dbReference type="PANTHER" id="PTHR30330:SF3">
    <property type="entry name" value="TRANSCRIPTIONAL REGULATOR, LRP FAMILY"/>
    <property type="match status" value="1"/>
</dbReference>
<feature type="transmembrane region" description="Helical" evidence="9">
    <location>
        <begin position="182"/>
        <end position="202"/>
    </location>
</feature>
<evidence type="ECO:0000313" key="10">
    <source>
        <dbReference type="EMBL" id="EHJ51596.1"/>
    </source>
</evidence>
<dbReference type="Pfam" id="PF01235">
    <property type="entry name" value="Na_Ala_symp"/>
    <property type="match status" value="1"/>
</dbReference>
<evidence type="ECO:0000256" key="8">
    <source>
        <dbReference type="ARBA" id="ARBA00023136"/>
    </source>
</evidence>
<proteinExistence type="inferred from homology"/>
<sequence>MLAFFKALDSLVWGIPLLVLLVGTGIYLSFRLGLVQVLKLPLAFKLIFTEDKGEGDISSFAALSTALAATVGTGNIVGVATAIKAGGPGALFWMWVAAFFGMATKYAEGLLAIKYRTKDANGDVSGGPMYYILNGMGQKWKPLAVFFALAGILVAFLGIGTFSQVNSITASLKNSFNWPPQIVSLLIAVIVAVIIFGGIQSISKVSEKIVPFMAVAYILATLTVIFINYDHIIPALQQIFSGAFTGTAAVGGFAGALVKDAIQNGIARGVFSNESGLGSAPIAAAAAKTNEPAEQGLISMTGTFIDTIIICTLTGLAIIVTGKWTVKGLEGAPLTQSAFATVFGNLGVLVLTLCLVLFAFTTILGWSYYGERCFEFLFGTKHISVYRFIFIIMVALGGFLELDLIWTVADIVNGLMAIPNLIALLVLSPIIIAETKHYFKNKKHLLS</sequence>
<comment type="caution">
    <text evidence="10">The sequence shown here is derived from an EMBL/GenBank/DDBJ whole genome shotgun (WGS) entry which is preliminary data.</text>
</comment>
<keyword evidence="8 9" id="KW-0472">Membrane</keyword>
<keyword evidence="7 9" id="KW-1133">Transmembrane helix</keyword>
<feature type="transmembrane region" description="Helical" evidence="9">
    <location>
        <begin position="89"/>
        <end position="107"/>
    </location>
</feature>
<dbReference type="PRINTS" id="PR00175">
    <property type="entry name" value="NAALASMPORT"/>
</dbReference>
<evidence type="ECO:0000256" key="5">
    <source>
        <dbReference type="ARBA" id="ARBA00022692"/>
    </source>
</evidence>
<accession>G5JVI0</accession>
<evidence type="ECO:0000256" key="4">
    <source>
        <dbReference type="ARBA" id="ARBA00022475"/>
    </source>
</evidence>
<dbReference type="FunFam" id="1.20.1740.10:FF:000004">
    <property type="entry name" value="Sodium:alanine symporter family protein"/>
    <property type="match status" value="1"/>
</dbReference>
<feature type="transmembrane region" description="Helical" evidence="9">
    <location>
        <begin position="12"/>
        <end position="38"/>
    </location>
</feature>
<dbReference type="GO" id="GO:0005283">
    <property type="term" value="F:amino acid:sodium symporter activity"/>
    <property type="evidence" value="ECO:0007669"/>
    <property type="project" value="InterPro"/>
</dbReference>
<dbReference type="PANTHER" id="PTHR30330">
    <property type="entry name" value="AGSS FAMILY TRANSPORTER, SODIUM-ALANINE"/>
    <property type="match status" value="1"/>
</dbReference>
<reference evidence="10 11" key="1">
    <citation type="journal article" date="2014" name="Int. J. Syst. Evol. Microbiol.">
        <title>Phylogenomics and the dynamic genome evolution of the genus Streptococcus.</title>
        <authorList>
            <consortium name="The Broad Institute Genome Sequencing Platform"/>
            <person name="Richards V.P."/>
            <person name="Palmer S.R."/>
            <person name="Pavinski Bitar P.D."/>
            <person name="Qin X."/>
            <person name="Weinstock G.M."/>
            <person name="Highlander S.K."/>
            <person name="Town C.D."/>
            <person name="Burne R.A."/>
            <person name="Stanhope M.J."/>
        </authorList>
    </citation>
    <scope>NUCLEOTIDE SEQUENCE [LARGE SCALE GENOMIC DNA]</scope>
    <source>
        <strain evidence="10 11">NCTC 11558</strain>
    </source>
</reference>
<comment type="subcellular location">
    <subcellularLocation>
        <location evidence="1 9">Cell membrane</location>
        <topology evidence="1 9">Multi-pass membrane protein</topology>
    </subcellularLocation>
</comment>
<feature type="transmembrane region" description="Helical" evidence="9">
    <location>
        <begin position="388"/>
        <end position="409"/>
    </location>
</feature>
<feature type="transmembrane region" description="Helical" evidence="9">
    <location>
        <begin position="346"/>
        <end position="368"/>
    </location>
</feature>
<keyword evidence="5 9" id="KW-0812">Transmembrane</keyword>
<dbReference type="Proteomes" id="UP000003573">
    <property type="component" value="Unassembled WGS sequence"/>
</dbReference>
<dbReference type="NCBIfam" id="TIGR00835">
    <property type="entry name" value="agcS"/>
    <property type="match status" value="1"/>
</dbReference>
<gene>
    <name evidence="10" type="primary">agcS</name>
    <name evidence="10" type="ORF">STRMA_0755</name>
</gene>
<dbReference type="Gene3D" id="1.20.1740.10">
    <property type="entry name" value="Amino acid/polyamine transporter I"/>
    <property type="match status" value="1"/>
</dbReference>
<protein>
    <submittedName>
        <fullName evidence="10">Amino acid carrier protein</fullName>
    </submittedName>
</protein>
<evidence type="ECO:0000256" key="1">
    <source>
        <dbReference type="ARBA" id="ARBA00004651"/>
    </source>
</evidence>
<feature type="transmembrane region" description="Helical" evidence="9">
    <location>
        <begin position="235"/>
        <end position="258"/>
    </location>
</feature>
<feature type="transmembrane region" description="Helical" evidence="9">
    <location>
        <begin position="304"/>
        <end position="326"/>
    </location>
</feature>
<dbReference type="eggNOG" id="COG1115">
    <property type="taxonomic scope" value="Bacteria"/>
</dbReference>
<dbReference type="STRING" id="764298.STRMA_0755"/>
<keyword evidence="6 9" id="KW-0769">Symport</keyword>
<evidence type="ECO:0000256" key="7">
    <source>
        <dbReference type="ARBA" id="ARBA00022989"/>
    </source>
</evidence>
<dbReference type="InterPro" id="IPR001463">
    <property type="entry name" value="Na/Ala_symport"/>
</dbReference>
<feature type="transmembrane region" description="Helical" evidence="9">
    <location>
        <begin position="209"/>
        <end position="229"/>
    </location>
</feature>
<dbReference type="GO" id="GO:0005886">
    <property type="term" value="C:plasma membrane"/>
    <property type="evidence" value="ECO:0007669"/>
    <property type="project" value="UniProtKB-SubCell"/>
</dbReference>
<keyword evidence="11" id="KW-1185">Reference proteome</keyword>
<dbReference type="EMBL" id="AEUW02000001">
    <property type="protein sequence ID" value="EHJ51596.1"/>
    <property type="molecule type" value="Genomic_DNA"/>
</dbReference>
<evidence type="ECO:0000256" key="3">
    <source>
        <dbReference type="ARBA" id="ARBA00022448"/>
    </source>
</evidence>
<name>G5JVI0_9STRE</name>
<dbReference type="OrthoDB" id="9804874at2"/>
<feature type="transmembrane region" description="Helical" evidence="9">
    <location>
        <begin position="415"/>
        <end position="433"/>
    </location>
</feature>
<comment type="similarity">
    <text evidence="2 9">Belongs to the alanine or glycine:cation symporter (AGCS) (TC 2.A.25) family.</text>
</comment>
<evidence type="ECO:0000256" key="6">
    <source>
        <dbReference type="ARBA" id="ARBA00022847"/>
    </source>
</evidence>
<dbReference type="AlphaFoldDB" id="G5JVI0"/>
<evidence type="ECO:0000256" key="9">
    <source>
        <dbReference type="RuleBase" id="RU363064"/>
    </source>
</evidence>
<evidence type="ECO:0000313" key="11">
    <source>
        <dbReference type="Proteomes" id="UP000003573"/>
    </source>
</evidence>
<feature type="transmembrane region" description="Helical" evidence="9">
    <location>
        <begin position="59"/>
        <end position="83"/>
    </location>
</feature>
<organism evidence="10 11">
    <name type="scientific">Streptococcus macacae NCTC 11558</name>
    <dbReference type="NCBI Taxonomy" id="764298"/>
    <lineage>
        <taxon>Bacteria</taxon>
        <taxon>Bacillati</taxon>
        <taxon>Bacillota</taxon>
        <taxon>Bacilli</taxon>
        <taxon>Lactobacillales</taxon>
        <taxon>Streptococcaceae</taxon>
        <taxon>Streptococcus</taxon>
    </lineage>
</organism>
<keyword evidence="4 9" id="KW-1003">Cell membrane</keyword>